<comment type="cofactor">
    <cofactor evidence="1">
        <name>Zn(2+)</name>
        <dbReference type="ChEBI" id="CHEBI:29105"/>
    </cofactor>
</comment>
<dbReference type="EMBL" id="BSRI01000002">
    <property type="protein sequence ID" value="GLV57244.1"/>
    <property type="molecule type" value="Genomic_DNA"/>
</dbReference>
<evidence type="ECO:0000313" key="8">
    <source>
        <dbReference type="Proteomes" id="UP001344906"/>
    </source>
</evidence>
<dbReference type="InterPro" id="IPR001279">
    <property type="entry name" value="Metallo-B-lactamas"/>
</dbReference>
<accession>A0ABQ6FXN0</accession>
<proteinExistence type="inferred from homology"/>
<organism evidence="7 8">
    <name type="scientific">Dictyobacter halimunensis</name>
    <dbReference type="NCBI Taxonomy" id="3026934"/>
    <lineage>
        <taxon>Bacteria</taxon>
        <taxon>Bacillati</taxon>
        <taxon>Chloroflexota</taxon>
        <taxon>Ktedonobacteria</taxon>
        <taxon>Ktedonobacterales</taxon>
        <taxon>Dictyobacteraceae</taxon>
        <taxon>Dictyobacter</taxon>
    </lineage>
</organism>
<dbReference type="PANTHER" id="PTHR42978">
    <property type="entry name" value="QUORUM-QUENCHING LACTONASE YTNP-RELATED-RELATED"/>
    <property type="match status" value="1"/>
</dbReference>
<dbReference type="InterPro" id="IPR051013">
    <property type="entry name" value="MBL_superfamily_lactonases"/>
</dbReference>
<dbReference type="RefSeq" id="WP_338253169.1">
    <property type="nucleotide sequence ID" value="NZ_BSRI01000002.1"/>
</dbReference>
<evidence type="ECO:0000256" key="2">
    <source>
        <dbReference type="ARBA" id="ARBA00007749"/>
    </source>
</evidence>
<keyword evidence="8" id="KW-1185">Reference proteome</keyword>
<evidence type="ECO:0000259" key="6">
    <source>
        <dbReference type="SMART" id="SM00849"/>
    </source>
</evidence>
<feature type="domain" description="Metallo-beta-lactamase" evidence="6">
    <location>
        <begin position="84"/>
        <end position="298"/>
    </location>
</feature>
<comment type="similarity">
    <text evidence="2">Belongs to the metallo-beta-lactamase superfamily.</text>
</comment>
<evidence type="ECO:0000256" key="5">
    <source>
        <dbReference type="ARBA" id="ARBA00022833"/>
    </source>
</evidence>
<evidence type="ECO:0000256" key="4">
    <source>
        <dbReference type="ARBA" id="ARBA00022801"/>
    </source>
</evidence>
<protein>
    <submittedName>
        <fullName evidence="7">MBL fold metallo-hydrolase</fullName>
    </submittedName>
</protein>
<keyword evidence="5" id="KW-0862">Zinc</keyword>
<dbReference type="PANTHER" id="PTHR42978:SF2">
    <property type="entry name" value="102 KBASES UNSTABLE REGION: FROM 1 TO 119443"/>
    <property type="match status" value="1"/>
</dbReference>
<comment type="caution">
    <text evidence="7">The sequence shown here is derived from an EMBL/GenBank/DDBJ whole genome shotgun (WGS) entry which is preliminary data.</text>
</comment>
<keyword evidence="3" id="KW-0479">Metal-binding</keyword>
<evidence type="ECO:0000313" key="7">
    <source>
        <dbReference type="EMBL" id="GLV57244.1"/>
    </source>
</evidence>
<dbReference type="Gene3D" id="3.60.15.10">
    <property type="entry name" value="Ribonuclease Z/Hydroxyacylglutathione hydrolase-like"/>
    <property type="match status" value="1"/>
</dbReference>
<gene>
    <name evidence="7" type="ORF">KDH_40800</name>
</gene>
<evidence type="ECO:0000256" key="3">
    <source>
        <dbReference type="ARBA" id="ARBA00022723"/>
    </source>
</evidence>
<dbReference type="SUPFAM" id="SSF56281">
    <property type="entry name" value="Metallo-hydrolase/oxidoreductase"/>
    <property type="match status" value="1"/>
</dbReference>
<keyword evidence="4" id="KW-0378">Hydrolase</keyword>
<dbReference type="CDD" id="cd07730">
    <property type="entry name" value="metallo-hydrolase-like_MBL-fold"/>
    <property type="match status" value="1"/>
</dbReference>
<reference evidence="7 8" key="1">
    <citation type="submission" date="2023-02" db="EMBL/GenBank/DDBJ databases">
        <title>Dictyobacter halimunensis sp. nov., a new member of the class Ktedonobacteria from forest soil in a geothermal area.</title>
        <authorList>
            <person name="Rachmania M.K."/>
            <person name="Ningsih F."/>
            <person name="Sakai Y."/>
            <person name="Yabe S."/>
            <person name="Yokota A."/>
            <person name="Sjamsuridzal W."/>
        </authorList>
    </citation>
    <scope>NUCLEOTIDE SEQUENCE [LARGE SCALE GENOMIC DNA]</scope>
    <source>
        <strain evidence="7 8">S3.2.2.5</strain>
    </source>
</reference>
<evidence type="ECO:0000256" key="1">
    <source>
        <dbReference type="ARBA" id="ARBA00001947"/>
    </source>
</evidence>
<dbReference type="SMART" id="SM00849">
    <property type="entry name" value="Lactamase_B"/>
    <property type="match status" value="1"/>
</dbReference>
<name>A0ABQ6FXN0_9CHLR</name>
<dbReference type="Proteomes" id="UP001344906">
    <property type="component" value="Unassembled WGS sequence"/>
</dbReference>
<dbReference type="InterPro" id="IPR036866">
    <property type="entry name" value="RibonucZ/Hydroxyglut_hydro"/>
</dbReference>
<dbReference type="Pfam" id="PF00753">
    <property type="entry name" value="Lactamase_B"/>
    <property type="match status" value="1"/>
</dbReference>
<sequence>MKLRNWLTLGGLTLGFIGIASAINSFLPHPFVTDQLYERPTESASLAKEDLPDIDITFLRCGSVAVPECIAVRGSFSLTARTIAYSAVLIKHPRETFLYDSGLCTDIPLFLMDQSFLFSKTLGRFNMERPLCQHLEHLHMEPKDLDFVLLSHLHWDHVSGIPDLSGVLLQVNRVEYDFATQGLLEKNQGLVRRLLSNNPMQLLDFAGPAYEGFRCSHDVFGDGSIILVPLPGHTPGQMGMFINRAHGPRVFLIGDAAWLSDNYTVPTTMHPVLWSMVTSDDATARQTLIDLHYFARQHPEVAIIGMHDAQMQEAFMTTEQKRLRAQIV</sequence>